<accession>A0A0F9HNV4</accession>
<evidence type="ECO:0000256" key="1">
    <source>
        <dbReference type="SAM" id="Phobius"/>
    </source>
</evidence>
<keyword evidence="1" id="KW-0472">Membrane</keyword>
<keyword evidence="1" id="KW-1133">Transmembrane helix</keyword>
<evidence type="ECO:0000313" key="3">
    <source>
        <dbReference type="EMBL" id="KKM16981.1"/>
    </source>
</evidence>
<dbReference type="SMART" id="SM00710">
    <property type="entry name" value="PbH1"/>
    <property type="match status" value="7"/>
</dbReference>
<dbReference type="NCBIfam" id="TIGR03804">
    <property type="entry name" value="para_beta_helix"/>
    <property type="match status" value="1"/>
</dbReference>
<dbReference type="EMBL" id="LAZR01014553">
    <property type="protein sequence ID" value="KKM16981.1"/>
    <property type="molecule type" value="Genomic_DNA"/>
</dbReference>
<gene>
    <name evidence="3" type="ORF">LCGC14_1680370</name>
</gene>
<dbReference type="Pfam" id="PF05048">
    <property type="entry name" value="NosD"/>
    <property type="match status" value="1"/>
</dbReference>
<dbReference type="InterPro" id="IPR006626">
    <property type="entry name" value="PbH1"/>
</dbReference>
<name>A0A0F9HNV4_9ZZZZ</name>
<protein>
    <recommendedName>
        <fullName evidence="2">Periplasmic copper-binding protein NosD beta helix domain-containing protein</fullName>
    </recommendedName>
</protein>
<dbReference type="InterPro" id="IPR011050">
    <property type="entry name" value="Pectin_lyase_fold/virulence"/>
</dbReference>
<feature type="transmembrane region" description="Helical" evidence="1">
    <location>
        <begin position="339"/>
        <end position="364"/>
    </location>
</feature>
<dbReference type="InterPro" id="IPR007742">
    <property type="entry name" value="NosD_dom"/>
</dbReference>
<dbReference type="InterPro" id="IPR012334">
    <property type="entry name" value="Pectin_lyas_fold"/>
</dbReference>
<evidence type="ECO:0000259" key="2">
    <source>
        <dbReference type="Pfam" id="PF05048"/>
    </source>
</evidence>
<dbReference type="SUPFAM" id="SSF51126">
    <property type="entry name" value="Pectin lyase-like"/>
    <property type="match status" value="1"/>
</dbReference>
<keyword evidence="1" id="KW-0812">Transmembrane</keyword>
<reference evidence="3" key="1">
    <citation type="journal article" date="2015" name="Nature">
        <title>Complex archaea that bridge the gap between prokaryotes and eukaryotes.</title>
        <authorList>
            <person name="Spang A."/>
            <person name="Saw J.H."/>
            <person name="Jorgensen S.L."/>
            <person name="Zaremba-Niedzwiedzka K."/>
            <person name="Martijn J."/>
            <person name="Lind A.E."/>
            <person name="van Eijk R."/>
            <person name="Schleper C."/>
            <person name="Guy L."/>
            <person name="Ettema T.J."/>
        </authorList>
    </citation>
    <scope>NUCLEOTIDE SEQUENCE</scope>
</reference>
<feature type="domain" description="Periplasmic copper-binding protein NosD beta helix" evidence="2">
    <location>
        <begin position="107"/>
        <end position="306"/>
    </location>
</feature>
<dbReference type="AlphaFoldDB" id="A0A0F9HNV4"/>
<sequence length="382" mass="43681">MRKFLFSLIIIGLTFSSIWFGLSFNYTEERTHSKALFFSNKIDSPIEIYDNDDLLSYNFSGSGTEEDPYRIEYLNIITSNNYGIMMQNITKYILIQNNNVNAFFGAIRIFNTSTGTIVINNNTFIGEKLGIFVAYSPRIKILNNTCSESYDGININNSPYSLIENNTLTKNHVGIRVENNVSFSKIINNHIINNYDGIWITNSRSILFKNNIIRNNVNGFLLDRTNQEFASQNCVIRNNLFENNTSFALILIAFLEQSFTRQNLVYHNSFVNNNPNGQSQAKDVGRHNRWYNESLKEGNYWSDWLGFLPYGIGGSANAEDMYPLEAPLHSIITSVPTFFIGRIALVISLSIGIPILLAISILIVKKFKKRKLVKMEKINEKK</sequence>
<dbReference type="InterPro" id="IPR022441">
    <property type="entry name" value="Para_beta_helix_rpt-2"/>
</dbReference>
<comment type="caution">
    <text evidence="3">The sequence shown here is derived from an EMBL/GenBank/DDBJ whole genome shotgun (WGS) entry which is preliminary data.</text>
</comment>
<proteinExistence type="predicted"/>
<dbReference type="Gene3D" id="2.160.20.10">
    <property type="entry name" value="Single-stranded right-handed beta-helix, Pectin lyase-like"/>
    <property type="match status" value="1"/>
</dbReference>
<organism evidence="3">
    <name type="scientific">marine sediment metagenome</name>
    <dbReference type="NCBI Taxonomy" id="412755"/>
    <lineage>
        <taxon>unclassified sequences</taxon>
        <taxon>metagenomes</taxon>
        <taxon>ecological metagenomes</taxon>
    </lineage>
</organism>